<dbReference type="EMBL" id="RBNH01000006">
    <property type="protein sequence ID" value="RKO24595.1"/>
    <property type="molecule type" value="Genomic_DNA"/>
</dbReference>
<organism evidence="1 2">
    <name type="scientific">Pseudarthrobacter phenanthrenivorans</name>
    <name type="common">Arthrobacter phenanthrenivorans</name>
    <dbReference type="NCBI Taxonomy" id="361575"/>
    <lineage>
        <taxon>Bacteria</taxon>
        <taxon>Bacillati</taxon>
        <taxon>Actinomycetota</taxon>
        <taxon>Actinomycetes</taxon>
        <taxon>Micrococcales</taxon>
        <taxon>Micrococcaceae</taxon>
        <taxon>Pseudarthrobacter</taxon>
    </lineage>
</organism>
<dbReference type="Proteomes" id="UP000273159">
    <property type="component" value="Unassembled WGS sequence"/>
</dbReference>
<comment type="caution">
    <text evidence="1">The sequence shown here is derived from an EMBL/GenBank/DDBJ whole genome shotgun (WGS) entry which is preliminary data.</text>
</comment>
<sequence>MLPAELDAEVAELLPMRETLCMNINVSPVIAVNLSMAINAGSIGSIANSAALQDILVLQE</sequence>
<evidence type="ECO:0000313" key="2">
    <source>
        <dbReference type="Proteomes" id="UP000273159"/>
    </source>
</evidence>
<evidence type="ECO:0000313" key="1">
    <source>
        <dbReference type="EMBL" id="RKO24595.1"/>
    </source>
</evidence>
<dbReference type="AlphaFoldDB" id="A0A3B0FXN1"/>
<name>A0A3B0FXN1_PSEPS</name>
<protein>
    <submittedName>
        <fullName evidence="1">Uncharacterized protein</fullName>
    </submittedName>
</protein>
<gene>
    <name evidence="1" type="ORF">D7Z96_08935</name>
</gene>
<reference evidence="2" key="2">
    <citation type="submission" date="2018-10" db="EMBL/GenBank/DDBJ databases">
        <authorList>
            <person name="Wang Y."/>
            <person name="Wang J."/>
            <person name="Yang X."/>
            <person name="Wang Z."/>
            <person name="Huang Y."/>
        </authorList>
    </citation>
    <scope>NUCLEOTIDE SEQUENCE [LARGE SCALE GENOMIC DNA]</scope>
    <source>
        <strain evidence="2">J015</strain>
    </source>
</reference>
<accession>A0A3B0FXN1</accession>
<reference evidence="1 2" key="1">
    <citation type="submission" date="2018-10" db="EMBL/GenBank/DDBJ databases">
        <title>Genome-guide identification and characterization of bacteria that degrade polycyclic aromatic hydrocarbons and resist hexavalent chromium simultaneously.</title>
        <authorList>
            <person name="Feng H."/>
        </authorList>
    </citation>
    <scope>NUCLEOTIDE SEQUENCE [LARGE SCALE GENOMIC DNA]</scope>
    <source>
        <strain evidence="1 2">J015</strain>
    </source>
</reference>
<proteinExistence type="predicted"/>